<keyword evidence="1" id="KW-0805">Transcription regulation</keyword>
<evidence type="ECO:0000259" key="4">
    <source>
        <dbReference type="PROSITE" id="PS01124"/>
    </source>
</evidence>
<dbReference type="Pfam" id="PF12833">
    <property type="entry name" value="HTH_18"/>
    <property type="match status" value="1"/>
</dbReference>
<evidence type="ECO:0000256" key="3">
    <source>
        <dbReference type="ARBA" id="ARBA00023163"/>
    </source>
</evidence>
<dbReference type="SUPFAM" id="SSF46689">
    <property type="entry name" value="Homeodomain-like"/>
    <property type="match status" value="1"/>
</dbReference>
<dbReference type="Gene3D" id="1.10.10.60">
    <property type="entry name" value="Homeodomain-like"/>
    <property type="match status" value="1"/>
</dbReference>
<evidence type="ECO:0000313" key="5">
    <source>
        <dbReference type="EMBL" id="MEL1244987.1"/>
    </source>
</evidence>
<feature type="domain" description="HTH araC/xylS-type" evidence="4">
    <location>
        <begin position="71"/>
        <end position="174"/>
    </location>
</feature>
<dbReference type="InterPro" id="IPR009057">
    <property type="entry name" value="Homeodomain-like_sf"/>
</dbReference>
<dbReference type="RefSeq" id="WP_341697302.1">
    <property type="nucleotide sequence ID" value="NZ_JBBYHR010000006.1"/>
</dbReference>
<proteinExistence type="predicted"/>
<reference evidence="5 6" key="1">
    <citation type="submission" date="2024-04" db="EMBL/GenBank/DDBJ databases">
        <title>Flavobacterium sp. DGU11 16S ribosomal RNA gene Genome sequencing and assembly.</title>
        <authorList>
            <person name="Park S."/>
        </authorList>
    </citation>
    <scope>NUCLEOTIDE SEQUENCE [LARGE SCALE GENOMIC DNA]</scope>
    <source>
        <strain evidence="5 6">DGU11</strain>
    </source>
</reference>
<dbReference type="InterPro" id="IPR018060">
    <property type="entry name" value="HTH_AraC"/>
</dbReference>
<dbReference type="Proteomes" id="UP001464555">
    <property type="component" value="Unassembled WGS sequence"/>
</dbReference>
<dbReference type="PROSITE" id="PS00041">
    <property type="entry name" value="HTH_ARAC_FAMILY_1"/>
    <property type="match status" value="1"/>
</dbReference>
<keyword evidence="3" id="KW-0804">Transcription</keyword>
<evidence type="ECO:0000256" key="1">
    <source>
        <dbReference type="ARBA" id="ARBA00023015"/>
    </source>
</evidence>
<sequence>MILYLKYNFDKTCRVILQEQLDRFGFKYTIVGTGAVNFEDNIPMEQYVLLQKQLNHYGIEIVDNQKAILVQKIKAAILSMLEEGNMPLIKISSFLSEKLNENYRTLSNVFTEVCHISIESFIIIQKIERVKQLLITENLSLTEISFRMNYSSVAHLSNQFKKITGFTPTVFQKVLHNKRIQTININ</sequence>
<dbReference type="EMBL" id="JBBYHR010000006">
    <property type="protein sequence ID" value="MEL1244987.1"/>
    <property type="molecule type" value="Genomic_DNA"/>
</dbReference>
<dbReference type="PANTHER" id="PTHR43280">
    <property type="entry name" value="ARAC-FAMILY TRANSCRIPTIONAL REGULATOR"/>
    <property type="match status" value="1"/>
</dbReference>
<dbReference type="InterPro" id="IPR018062">
    <property type="entry name" value="HTH_AraC-typ_CS"/>
</dbReference>
<gene>
    <name evidence="5" type="ORF">AAEO56_11985</name>
</gene>
<dbReference type="PROSITE" id="PS01124">
    <property type="entry name" value="HTH_ARAC_FAMILY_2"/>
    <property type="match status" value="1"/>
</dbReference>
<keyword evidence="6" id="KW-1185">Reference proteome</keyword>
<name>A0ABU9HZJ8_9FLAO</name>
<organism evidence="5 6">
    <name type="scientific">Flavobacterium arundinis</name>
    <dbReference type="NCBI Taxonomy" id="3139143"/>
    <lineage>
        <taxon>Bacteria</taxon>
        <taxon>Pseudomonadati</taxon>
        <taxon>Bacteroidota</taxon>
        <taxon>Flavobacteriia</taxon>
        <taxon>Flavobacteriales</taxon>
        <taxon>Flavobacteriaceae</taxon>
        <taxon>Flavobacterium</taxon>
    </lineage>
</organism>
<keyword evidence="2" id="KW-0238">DNA-binding</keyword>
<dbReference type="PANTHER" id="PTHR43280:SF28">
    <property type="entry name" value="HTH-TYPE TRANSCRIPTIONAL ACTIVATOR RHAS"/>
    <property type="match status" value="1"/>
</dbReference>
<evidence type="ECO:0000313" key="6">
    <source>
        <dbReference type="Proteomes" id="UP001464555"/>
    </source>
</evidence>
<comment type="caution">
    <text evidence="5">The sequence shown here is derived from an EMBL/GenBank/DDBJ whole genome shotgun (WGS) entry which is preliminary data.</text>
</comment>
<evidence type="ECO:0000256" key="2">
    <source>
        <dbReference type="ARBA" id="ARBA00023125"/>
    </source>
</evidence>
<dbReference type="SMART" id="SM00342">
    <property type="entry name" value="HTH_ARAC"/>
    <property type="match status" value="1"/>
</dbReference>
<protein>
    <submittedName>
        <fullName evidence="5">Helix-turn-helix domain-containing protein</fullName>
    </submittedName>
</protein>
<accession>A0ABU9HZJ8</accession>